<accession>A0A117M777</accession>
<name>A0A117M777_UNCT6</name>
<feature type="transmembrane region" description="Helical" evidence="1">
    <location>
        <begin position="7"/>
        <end position="29"/>
    </location>
</feature>
<feature type="transmembrane region" description="Helical" evidence="1">
    <location>
        <begin position="108"/>
        <end position="130"/>
    </location>
</feature>
<evidence type="ECO:0000313" key="2">
    <source>
        <dbReference type="EMBL" id="KUK88164.1"/>
    </source>
</evidence>
<dbReference type="EMBL" id="LGGX01000001">
    <property type="protein sequence ID" value="KUK88164.1"/>
    <property type="molecule type" value="Genomic_DNA"/>
</dbReference>
<evidence type="ECO:0000256" key="1">
    <source>
        <dbReference type="SAM" id="Phobius"/>
    </source>
</evidence>
<reference evidence="3" key="1">
    <citation type="journal article" date="2015" name="MBio">
        <title>Genome-Resolved Metagenomic Analysis Reveals Roles for Candidate Phyla and Other Microbial Community Members in Biogeochemical Transformations in Oil Reservoirs.</title>
        <authorList>
            <person name="Hu P."/>
            <person name="Tom L."/>
            <person name="Singh A."/>
            <person name="Thomas B.C."/>
            <person name="Baker B.J."/>
            <person name="Piceno Y.M."/>
            <person name="Andersen G.L."/>
            <person name="Banfield J.F."/>
        </authorList>
    </citation>
    <scope>NUCLEOTIDE SEQUENCE [LARGE SCALE GENOMIC DNA]</scope>
</reference>
<keyword evidence="1" id="KW-0812">Transmembrane</keyword>
<keyword evidence="1" id="KW-1133">Transmembrane helix</keyword>
<gene>
    <name evidence="2" type="ORF">XE03_0170</name>
</gene>
<protein>
    <submittedName>
        <fullName evidence="2">Uncharacterized protein</fullName>
    </submittedName>
</protein>
<keyword evidence="1" id="KW-0472">Membrane</keyword>
<proteinExistence type="predicted"/>
<dbReference type="AlphaFoldDB" id="A0A117M777"/>
<organism evidence="2 3">
    <name type="scientific">candidate division TA06 bacterium 34_109</name>
    <dbReference type="NCBI Taxonomy" id="1635277"/>
    <lineage>
        <taxon>Bacteria</taxon>
        <taxon>Bacteria division TA06</taxon>
    </lineage>
</organism>
<evidence type="ECO:0000313" key="3">
    <source>
        <dbReference type="Proteomes" id="UP000053467"/>
    </source>
</evidence>
<sequence length="145" mass="17190">MKRKFNNLFLLGFLGVIIVGSFFVVDIWGTFWGDKNIYWTATNMMLQYDQSSNDFEVYVKGDLLQKALDKNKLLYLEEDNTYSNLSIEDFQYRLNNYYKVKSSNLTKLLFTSFFTGFFLAFLFTGFFKYVPQVQEKPVEKNEDTK</sequence>
<comment type="caution">
    <text evidence="2">The sequence shown here is derived from an EMBL/GenBank/DDBJ whole genome shotgun (WGS) entry which is preliminary data.</text>
</comment>
<dbReference type="Proteomes" id="UP000053467">
    <property type="component" value="Unassembled WGS sequence"/>
</dbReference>